<dbReference type="AlphaFoldDB" id="A0A2H3AMC5"/>
<sequence length="268" mass="30049">MPGFVCFMDDGTRIVKQTGANGQVDSNTNSNANTALYSMFATSHEHFIPTPTSSSAIFQMCAGFGSLMTTYPTATQNGKFSGIFLSIFHLGCVVCYYWEKPDISKFSRFNGAIFNIRARGLNNVYHWLSKIYTRESVAPEAEKMDIYDHGYVGRMGFYIFCGILDAMWQTTVYWLMGPMLNDPSKLAFFAGFYKSIQSAGATGIWRADTVKISLSLSKVSCLRYLWLFFRIKDHTDLDDETITRMDDRGHIPLTEAGAAEMKATQPSS</sequence>
<accession>A0A2H3AMC5</accession>
<dbReference type="STRING" id="1076256.A0A2H3AMC5"/>
<organism evidence="1 2">
    <name type="scientific">Armillaria solidipes</name>
    <dbReference type="NCBI Taxonomy" id="1076256"/>
    <lineage>
        <taxon>Eukaryota</taxon>
        <taxon>Fungi</taxon>
        <taxon>Dikarya</taxon>
        <taxon>Basidiomycota</taxon>
        <taxon>Agaricomycotina</taxon>
        <taxon>Agaricomycetes</taxon>
        <taxon>Agaricomycetidae</taxon>
        <taxon>Agaricales</taxon>
        <taxon>Marasmiineae</taxon>
        <taxon>Physalacriaceae</taxon>
        <taxon>Armillaria</taxon>
    </lineage>
</organism>
<name>A0A2H3AMC5_9AGAR</name>
<keyword evidence="2" id="KW-1185">Reference proteome</keyword>
<proteinExistence type="predicted"/>
<protein>
    <submittedName>
        <fullName evidence="1">Uncharacterized protein</fullName>
    </submittedName>
</protein>
<gene>
    <name evidence="1" type="ORF">ARMSODRAFT_982586</name>
</gene>
<dbReference type="Proteomes" id="UP000218334">
    <property type="component" value="Unassembled WGS sequence"/>
</dbReference>
<evidence type="ECO:0000313" key="2">
    <source>
        <dbReference type="Proteomes" id="UP000218334"/>
    </source>
</evidence>
<dbReference type="EMBL" id="KZ293493">
    <property type="protein sequence ID" value="PBK60015.1"/>
    <property type="molecule type" value="Genomic_DNA"/>
</dbReference>
<evidence type="ECO:0000313" key="1">
    <source>
        <dbReference type="EMBL" id="PBK60015.1"/>
    </source>
</evidence>
<reference evidence="2" key="1">
    <citation type="journal article" date="2017" name="Nat. Ecol. Evol.">
        <title>Genome expansion and lineage-specific genetic innovations in the forest pathogenic fungi Armillaria.</title>
        <authorList>
            <person name="Sipos G."/>
            <person name="Prasanna A.N."/>
            <person name="Walter M.C."/>
            <person name="O'Connor E."/>
            <person name="Balint B."/>
            <person name="Krizsan K."/>
            <person name="Kiss B."/>
            <person name="Hess J."/>
            <person name="Varga T."/>
            <person name="Slot J."/>
            <person name="Riley R."/>
            <person name="Boka B."/>
            <person name="Rigling D."/>
            <person name="Barry K."/>
            <person name="Lee J."/>
            <person name="Mihaltcheva S."/>
            <person name="LaButti K."/>
            <person name="Lipzen A."/>
            <person name="Waldron R."/>
            <person name="Moloney N.M."/>
            <person name="Sperisen C."/>
            <person name="Kredics L."/>
            <person name="Vagvoelgyi C."/>
            <person name="Patrignani A."/>
            <person name="Fitzpatrick D."/>
            <person name="Nagy I."/>
            <person name="Doyle S."/>
            <person name="Anderson J.B."/>
            <person name="Grigoriev I.V."/>
            <person name="Gueldener U."/>
            <person name="Muensterkoetter M."/>
            <person name="Nagy L.G."/>
        </authorList>
    </citation>
    <scope>NUCLEOTIDE SEQUENCE [LARGE SCALE GENOMIC DNA]</scope>
    <source>
        <strain evidence="2">28-4</strain>
    </source>
</reference>